<protein>
    <submittedName>
        <fullName evidence="1">Uncharacterized protein</fullName>
    </submittedName>
</protein>
<name>A0ACB9RQC9_9MYRT</name>
<keyword evidence="2" id="KW-1185">Reference proteome</keyword>
<gene>
    <name evidence="1" type="ORF">MLD38_006040</name>
</gene>
<organism evidence="1 2">
    <name type="scientific">Melastoma candidum</name>
    <dbReference type="NCBI Taxonomy" id="119954"/>
    <lineage>
        <taxon>Eukaryota</taxon>
        <taxon>Viridiplantae</taxon>
        <taxon>Streptophyta</taxon>
        <taxon>Embryophyta</taxon>
        <taxon>Tracheophyta</taxon>
        <taxon>Spermatophyta</taxon>
        <taxon>Magnoliopsida</taxon>
        <taxon>eudicotyledons</taxon>
        <taxon>Gunneridae</taxon>
        <taxon>Pentapetalae</taxon>
        <taxon>rosids</taxon>
        <taxon>malvids</taxon>
        <taxon>Myrtales</taxon>
        <taxon>Melastomataceae</taxon>
        <taxon>Melastomatoideae</taxon>
        <taxon>Melastomateae</taxon>
        <taxon>Melastoma</taxon>
    </lineage>
</organism>
<accession>A0ACB9RQC9</accession>
<evidence type="ECO:0000313" key="2">
    <source>
        <dbReference type="Proteomes" id="UP001057402"/>
    </source>
</evidence>
<dbReference type="Proteomes" id="UP001057402">
    <property type="component" value="Chromosome 3"/>
</dbReference>
<dbReference type="EMBL" id="CM042882">
    <property type="protein sequence ID" value="KAI4379789.1"/>
    <property type="molecule type" value="Genomic_DNA"/>
</dbReference>
<evidence type="ECO:0000313" key="1">
    <source>
        <dbReference type="EMBL" id="KAI4379789.1"/>
    </source>
</evidence>
<proteinExistence type="predicted"/>
<reference evidence="2" key="1">
    <citation type="journal article" date="2023" name="Front. Plant Sci.">
        <title>Chromosomal-level genome assembly of Melastoma candidum provides insights into trichome evolution.</title>
        <authorList>
            <person name="Zhong Y."/>
            <person name="Wu W."/>
            <person name="Sun C."/>
            <person name="Zou P."/>
            <person name="Liu Y."/>
            <person name="Dai S."/>
            <person name="Zhou R."/>
        </authorList>
    </citation>
    <scope>NUCLEOTIDE SEQUENCE [LARGE SCALE GENOMIC DNA]</scope>
</reference>
<sequence length="434" mass="46533">MEVHTANPSMLHPNKLENIDENGPHPCNGDGLMPFIDTLCVPPDTPTETMEFLARSWSLSAVELSKALITNNVTSTAMTHFSNVGGGGNVRPGTVTISSMGSPGESLAKQQNLAGGVDSDSPRDSGEVKELFLLHQSLNKEFLCNQQMLRNGAVVPKSMARGKTMGRWLKDQKERKKQEARAHNAQLHAAVSLAGVAAAVAAVAASTATMNDQSAVNHKKHSKASTAIASAAALVASHCIDLAEEMGADHGQISATVSSAIKARNNGDIMALTAGAATALRAAATLRARLQRSYGCTTIGTGDEKGEGDKEAYVSSALDFVSKGGELLKRTRKGDLHWKRVSFYLNSDFEVVAKMKSKHVAGTFTKKKKCIVSGVCSDITAWPGRQKDEHGEQKEYFGLLTADRVVEFECRSKGEKKMWVEGIQQILDYCSNMA</sequence>
<comment type="caution">
    <text evidence="1">The sequence shown here is derived from an EMBL/GenBank/DDBJ whole genome shotgun (WGS) entry which is preliminary data.</text>
</comment>